<accession>A0A917XJ19</accession>
<dbReference type="InterPro" id="IPR019734">
    <property type="entry name" value="TPR_rpt"/>
</dbReference>
<feature type="domain" description="NB-ARC" evidence="2">
    <location>
        <begin position="77"/>
        <end position="196"/>
    </location>
</feature>
<feature type="repeat" description="TPR" evidence="1">
    <location>
        <begin position="483"/>
        <end position="516"/>
    </location>
</feature>
<evidence type="ECO:0000256" key="1">
    <source>
        <dbReference type="PROSITE-ProRule" id="PRU00339"/>
    </source>
</evidence>
<dbReference type="Pfam" id="PF13424">
    <property type="entry name" value="TPR_12"/>
    <property type="match status" value="2"/>
</dbReference>
<dbReference type="Proteomes" id="UP000653411">
    <property type="component" value="Unassembled WGS sequence"/>
</dbReference>
<dbReference type="PANTHER" id="PTHR47691:SF3">
    <property type="entry name" value="HTH-TYPE TRANSCRIPTIONAL REGULATOR RV0890C-RELATED"/>
    <property type="match status" value="1"/>
</dbReference>
<dbReference type="InterPro" id="IPR002182">
    <property type="entry name" value="NB-ARC"/>
</dbReference>
<dbReference type="GO" id="GO:0043531">
    <property type="term" value="F:ADP binding"/>
    <property type="evidence" value="ECO:0007669"/>
    <property type="project" value="InterPro"/>
</dbReference>
<evidence type="ECO:0000313" key="4">
    <source>
        <dbReference type="Proteomes" id="UP000653411"/>
    </source>
</evidence>
<dbReference type="InterPro" id="IPR011990">
    <property type="entry name" value="TPR-like_helical_dom_sf"/>
</dbReference>
<dbReference type="AlphaFoldDB" id="A0A917XJ19"/>
<dbReference type="InterPro" id="IPR027417">
    <property type="entry name" value="P-loop_NTPase"/>
</dbReference>
<sequence length="693" mass="75346">MHVKAVGGDHIEFGSSGTFGEAIGKVENHYYRGPVPMAEASLPPVSNSFSGRLDELDEILRLLRPNEGGGREPAVLVSAVSGLGGIGKTALAVVAARRAVREGWFPGGVIFMDLRGYDEAPAGPDQVALALLEALGIRDLELPNSTMARYALLRTLLNKKEEPMLLLLDNVSHPEQIMPVLPESARHRVLITSRHRIPQVGARLVPLGALEDDAANSLLDRALRVATSENDTRIADDSAAAMQLIEACGSLPLALQIAVALLAMDARMSVRELAEEISLDRLEDGSRSVRATFSLSYHRLQPEQAHLFRILSIAPGVDIGMDGIASLLGGQKSVRPVLAALHRAHLVETGLRPGRWRMHDLVREYGSELISEAEREEAEGRILDYYDRCMCEAVSYVRPLPTDAIPVIFNSRAQALEWLDRERTGLVSATELSGNIVHSEKVVHMALRMWRYLVFRRYFEDYATVSSAAQQAASRVGDVDGEAKAWNNLGCAFLELGHVQKAIDAHSRARDILRAMPNGIGEASALNNLGVAFREAGQLDSSIAAHERARDQFHDQGMSIGEAGTWDNLGVSLRMKGRTVEAKAAHHRAYEICNSIYNDLGKCRARHNLGLDLVACGQMEEACAAYEEAAEIATSLEDFFYLGEILRDLACGLHAVDDVVSARAAWNRAASAFETAGAHAEASDARSLAARDA</sequence>
<dbReference type="Pfam" id="PF00931">
    <property type="entry name" value="NB-ARC"/>
    <property type="match status" value="1"/>
</dbReference>
<keyword evidence="4" id="KW-1185">Reference proteome</keyword>
<dbReference type="SMART" id="SM00028">
    <property type="entry name" value="TPR"/>
    <property type="match status" value="4"/>
</dbReference>
<dbReference type="SUPFAM" id="SSF48452">
    <property type="entry name" value="TPR-like"/>
    <property type="match status" value="1"/>
</dbReference>
<dbReference type="Gene3D" id="3.40.50.300">
    <property type="entry name" value="P-loop containing nucleotide triphosphate hydrolases"/>
    <property type="match status" value="1"/>
</dbReference>
<dbReference type="PROSITE" id="PS50005">
    <property type="entry name" value="TPR"/>
    <property type="match status" value="1"/>
</dbReference>
<reference evidence="3" key="1">
    <citation type="journal article" date="2014" name="Int. J. Syst. Evol. Microbiol.">
        <title>Complete genome sequence of Corynebacterium casei LMG S-19264T (=DSM 44701T), isolated from a smear-ripened cheese.</title>
        <authorList>
            <consortium name="US DOE Joint Genome Institute (JGI-PGF)"/>
            <person name="Walter F."/>
            <person name="Albersmeier A."/>
            <person name="Kalinowski J."/>
            <person name="Ruckert C."/>
        </authorList>
    </citation>
    <scope>NUCLEOTIDE SEQUENCE</scope>
    <source>
        <strain evidence="3">CGMCC 4.7110</strain>
    </source>
</reference>
<gene>
    <name evidence="3" type="ORF">GCM10011578_066380</name>
</gene>
<organism evidence="3 4">
    <name type="scientific">Streptomyces fuscichromogenes</name>
    <dbReference type="NCBI Taxonomy" id="1324013"/>
    <lineage>
        <taxon>Bacteria</taxon>
        <taxon>Bacillati</taxon>
        <taxon>Actinomycetota</taxon>
        <taxon>Actinomycetes</taxon>
        <taxon>Kitasatosporales</taxon>
        <taxon>Streptomycetaceae</taxon>
        <taxon>Streptomyces</taxon>
    </lineage>
</organism>
<reference evidence="3" key="2">
    <citation type="submission" date="2020-09" db="EMBL/GenBank/DDBJ databases">
        <authorList>
            <person name="Sun Q."/>
            <person name="Zhou Y."/>
        </authorList>
    </citation>
    <scope>NUCLEOTIDE SEQUENCE</scope>
    <source>
        <strain evidence="3">CGMCC 4.7110</strain>
    </source>
</reference>
<evidence type="ECO:0000313" key="3">
    <source>
        <dbReference type="EMBL" id="GGN29772.1"/>
    </source>
</evidence>
<comment type="caution">
    <text evidence="3">The sequence shown here is derived from an EMBL/GenBank/DDBJ whole genome shotgun (WGS) entry which is preliminary data.</text>
</comment>
<protein>
    <recommendedName>
        <fullName evidence="2">NB-ARC domain-containing protein</fullName>
    </recommendedName>
</protein>
<dbReference type="PANTHER" id="PTHR47691">
    <property type="entry name" value="REGULATOR-RELATED"/>
    <property type="match status" value="1"/>
</dbReference>
<proteinExistence type="predicted"/>
<name>A0A917XJ19_9ACTN</name>
<evidence type="ECO:0000259" key="2">
    <source>
        <dbReference type="Pfam" id="PF00931"/>
    </source>
</evidence>
<keyword evidence="1" id="KW-0802">TPR repeat</keyword>
<dbReference type="PRINTS" id="PR00364">
    <property type="entry name" value="DISEASERSIST"/>
</dbReference>
<dbReference type="SUPFAM" id="SSF52540">
    <property type="entry name" value="P-loop containing nucleoside triphosphate hydrolases"/>
    <property type="match status" value="1"/>
</dbReference>
<dbReference type="EMBL" id="BMML01000018">
    <property type="protein sequence ID" value="GGN29772.1"/>
    <property type="molecule type" value="Genomic_DNA"/>
</dbReference>
<dbReference type="Gene3D" id="1.25.40.10">
    <property type="entry name" value="Tetratricopeptide repeat domain"/>
    <property type="match status" value="1"/>
</dbReference>